<proteinExistence type="predicted"/>
<dbReference type="KEGG" id="bpg:Bathy03g03050"/>
<keyword evidence="3" id="KW-1185">Reference proteome</keyword>
<dbReference type="InterPro" id="IPR013216">
    <property type="entry name" value="Methyltransf_11"/>
</dbReference>
<dbReference type="PANTHER" id="PTHR43591">
    <property type="entry name" value="METHYLTRANSFERASE"/>
    <property type="match status" value="1"/>
</dbReference>
<evidence type="ECO:0000259" key="1">
    <source>
        <dbReference type="Pfam" id="PF08241"/>
    </source>
</evidence>
<dbReference type="Pfam" id="PF08241">
    <property type="entry name" value="Methyltransf_11"/>
    <property type="match status" value="1"/>
</dbReference>
<dbReference type="RefSeq" id="XP_007514207.1">
    <property type="nucleotide sequence ID" value="XM_007514145.1"/>
</dbReference>
<evidence type="ECO:0000313" key="2">
    <source>
        <dbReference type="EMBL" id="CCO15644.1"/>
    </source>
</evidence>
<name>K8ECH1_9CHLO</name>
<dbReference type="GO" id="GO:0008757">
    <property type="term" value="F:S-adenosylmethionine-dependent methyltransferase activity"/>
    <property type="evidence" value="ECO:0007669"/>
    <property type="project" value="InterPro"/>
</dbReference>
<dbReference type="eggNOG" id="ENOG502SBWV">
    <property type="taxonomic scope" value="Eukaryota"/>
</dbReference>
<protein>
    <recommendedName>
        <fullName evidence="1">Methyltransferase type 11 domain-containing protein</fullName>
    </recommendedName>
</protein>
<dbReference type="OrthoDB" id="498516at2759"/>
<dbReference type="PANTHER" id="PTHR43591:SF99">
    <property type="entry name" value="OS06G0646000 PROTEIN"/>
    <property type="match status" value="1"/>
</dbReference>
<reference evidence="2 3" key="1">
    <citation type="submission" date="2011-10" db="EMBL/GenBank/DDBJ databases">
        <authorList>
            <person name="Genoscope - CEA"/>
        </authorList>
    </citation>
    <scope>NUCLEOTIDE SEQUENCE [LARGE SCALE GENOMIC DNA]</scope>
    <source>
        <strain evidence="2 3">RCC 1105</strain>
    </source>
</reference>
<dbReference type="CDD" id="cd02440">
    <property type="entry name" value="AdoMet_MTases"/>
    <property type="match status" value="1"/>
</dbReference>
<dbReference type="InterPro" id="IPR029063">
    <property type="entry name" value="SAM-dependent_MTases_sf"/>
</dbReference>
<evidence type="ECO:0000313" key="3">
    <source>
        <dbReference type="Proteomes" id="UP000198341"/>
    </source>
</evidence>
<sequence>MVYDSGYRQLFRLLGYPGCEKEAEEVVSILASENERAMQLLDVSCGPGVVTKSIISSKMFAKVYALDFYESMCERAKETFERECTTGNNNSYEVVRGDVSDLPFANETFEKVSSTAGMHCWPNPVKGMKEIKRVLKPSARSDEDDWGVLFSTVVLPRKGNETRETYKWETNKPFLDREAVLDIVRESGFDEYEVVMEDKAYILVKARYF</sequence>
<dbReference type="SUPFAM" id="SSF53335">
    <property type="entry name" value="S-adenosyl-L-methionine-dependent methyltransferases"/>
    <property type="match status" value="1"/>
</dbReference>
<dbReference type="Proteomes" id="UP000198341">
    <property type="component" value="Chromosome 3"/>
</dbReference>
<dbReference type="STRING" id="41875.K8ECH1"/>
<dbReference type="AlphaFoldDB" id="K8ECH1"/>
<dbReference type="EMBL" id="FO082276">
    <property type="protein sequence ID" value="CCO15644.1"/>
    <property type="molecule type" value="Genomic_DNA"/>
</dbReference>
<accession>K8ECH1</accession>
<gene>
    <name evidence="2" type="ORF">Bathy03g03050</name>
</gene>
<feature type="domain" description="Methyltransferase type 11" evidence="1">
    <location>
        <begin position="41"/>
        <end position="138"/>
    </location>
</feature>
<dbReference type="GeneID" id="19016842"/>
<organism evidence="2 3">
    <name type="scientific">Bathycoccus prasinos</name>
    <dbReference type="NCBI Taxonomy" id="41875"/>
    <lineage>
        <taxon>Eukaryota</taxon>
        <taxon>Viridiplantae</taxon>
        <taxon>Chlorophyta</taxon>
        <taxon>Mamiellophyceae</taxon>
        <taxon>Mamiellales</taxon>
        <taxon>Bathycoccaceae</taxon>
        <taxon>Bathycoccus</taxon>
    </lineage>
</organism>
<dbReference type="Gene3D" id="3.40.50.150">
    <property type="entry name" value="Vaccinia Virus protein VP39"/>
    <property type="match status" value="1"/>
</dbReference>